<dbReference type="InterPro" id="IPR050515">
    <property type="entry name" value="Beta-lactam/transpept"/>
</dbReference>
<dbReference type="RefSeq" id="WP_219965365.1">
    <property type="nucleotide sequence ID" value="NZ_JAGFNZ010000003.1"/>
</dbReference>
<keyword evidence="8 12" id="KW-1133">Transmembrane helix</keyword>
<evidence type="ECO:0000256" key="11">
    <source>
        <dbReference type="SAM" id="MobiDB-lite"/>
    </source>
</evidence>
<dbReference type="Gene3D" id="1.10.10.1230">
    <property type="entry name" value="Penicillin-binding protein, N-terminal non-catalytic domain, head sub-domain"/>
    <property type="match status" value="1"/>
</dbReference>
<dbReference type="InterPro" id="IPR001460">
    <property type="entry name" value="PCN-bd_Tpept"/>
</dbReference>
<reference evidence="15 16" key="1">
    <citation type="submission" date="2021-03" db="EMBL/GenBank/DDBJ databases">
        <title>Caproiciproducens sp. nov. isolated from feces of cow.</title>
        <authorList>
            <person name="Choi J.-Y."/>
        </authorList>
    </citation>
    <scope>NUCLEOTIDE SEQUENCE [LARGE SCALE GENOMIC DNA]</scope>
    <source>
        <strain evidence="15 16">AGMB10547</strain>
    </source>
</reference>
<dbReference type="SUPFAM" id="SSF56519">
    <property type="entry name" value="Penicillin binding protein dimerisation domain"/>
    <property type="match status" value="1"/>
</dbReference>
<dbReference type="PANTHER" id="PTHR30627">
    <property type="entry name" value="PEPTIDOGLYCAN D,D-TRANSPEPTIDASE"/>
    <property type="match status" value="1"/>
</dbReference>
<keyword evidence="6" id="KW-0133">Cell shape</keyword>
<feature type="region of interest" description="Disordered" evidence="11">
    <location>
        <begin position="691"/>
        <end position="722"/>
    </location>
</feature>
<keyword evidence="7" id="KW-0573">Peptidoglycan synthesis</keyword>
<dbReference type="SUPFAM" id="SSF56601">
    <property type="entry name" value="beta-lactamase/transpeptidase-like"/>
    <property type="match status" value="1"/>
</dbReference>
<name>A0ABS7DNR8_9FIRM</name>
<feature type="transmembrane region" description="Helical" evidence="12">
    <location>
        <begin position="7"/>
        <end position="26"/>
    </location>
</feature>
<dbReference type="InterPro" id="IPR005311">
    <property type="entry name" value="PBP_dimer"/>
</dbReference>
<protein>
    <submittedName>
        <fullName evidence="15">Penicillin-binding protein</fullName>
    </submittedName>
</protein>
<proteinExistence type="inferred from homology"/>
<feature type="domain" description="Penicillin-binding protein dimerisation" evidence="14">
    <location>
        <begin position="54"/>
        <end position="291"/>
    </location>
</feature>
<evidence type="ECO:0000256" key="4">
    <source>
        <dbReference type="ARBA" id="ARBA00022475"/>
    </source>
</evidence>
<dbReference type="EMBL" id="JAGFNZ010000003">
    <property type="protein sequence ID" value="MBW7572951.1"/>
    <property type="molecule type" value="Genomic_DNA"/>
</dbReference>
<sequence>MDKLKEYSRYWALGLIVFAIMAVYTLRLVDWQILNGASFLETANRTSSSTVVMDAARGEILDVNGVGLAVNKTGYAIVFDRAYMKAETQNKTIYQLIQLLNQRGEKWTDNLPVRLNSKGQYEFIPGMDKEVATLKSEDYANVNTYATADLCMSHLIEKYDVTGYSAADTRNIVSVRYNMTKSAFGISAPYTFAQDVSRDTIAIISENSSLLPGATVKVTTVREYPSGSLIPHVLGTIGSISQEEYNTLKDKGYAFNDRLGKSGIEQAFESMLRGKAGEKVVETTRTGSLSSETVKTAPVSGDTVYLTIDSKVQNVLNVSLANNIKATQENGRKLSAQHYKGMSSAHGEDCVAGAAVVLRVKDFSVLAASTYPTYDLTEYLNDTNYYTSLINNKDKPLIDRAFNGVFTPGSIIKPYVALAALQEKAITTSTRLEGNSKYTRFADTGLVLGSIGNYGMITANYAIQKSSNSFFYEVGYRLGITNMNLYAKRFGLGVKTGIELHESAGILGGPSERTAAGGGGWFDADTVEAAVGQADNKFTPLQLATYTATIANNGVRLKPHLVNKVTDYARKNVITQAAPEEVDNIGVSQSYIDYVKAAMRSVATAGTASSTFKNYGIAIAAKTGTAVQTPHSDNVTFVAFAPYENPEIAVAVVLEHGATSMYCNAVAKDIFDAYFYGKTVDANGNLVMPSASGNASSGASSGTVSGTVSGNPSSPSSGSSAG</sequence>
<evidence type="ECO:0000256" key="2">
    <source>
        <dbReference type="ARBA" id="ARBA00004236"/>
    </source>
</evidence>
<comment type="similarity">
    <text evidence="3">Belongs to the transpeptidase family.</text>
</comment>
<organism evidence="15 16">
    <name type="scientific">Caproiciproducens faecalis</name>
    <dbReference type="NCBI Taxonomy" id="2820301"/>
    <lineage>
        <taxon>Bacteria</taxon>
        <taxon>Bacillati</taxon>
        <taxon>Bacillota</taxon>
        <taxon>Clostridia</taxon>
        <taxon>Eubacteriales</taxon>
        <taxon>Acutalibacteraceae</taxon>
        <taxon>Caproiciproducens</taxon>
    </lineage>
</organism>
<evidence type="ECO:0000256" key="3">
    <source>
        <dbReference type="ARBA" id="ARBA00007171"/>
    </source>
</evidence>
<evidence type="ECO:0000256" key="7">
    <source>
        <dbReference type="ARBA" id="ARBA00022984"/>
    </source>
</evidence>
<gene>
    <name evidence="15" type="ORF">J5W02_09000</name>
</gene>
<dbReference type="Proteomes" id="UP000719942">
    <property type="component" value="Unassembled WGS sequence"/>
</dbReference>
<dbReference type="PANTHER" id="PTHR30627:SF2">
    <property type="entry name" value="PEPTIDOGLYCAN D,D-TRANSPEPTIDASE MRDA"/>
    <property type="match status" value="1"/>
</dbReference>
<feature type="domain" description="Penicillin-binding protein transpeptidase" evidence="13">
    <location>
        <begin position="353"/>
        <end position="672"/>
    </location>
</feature>
<evidence type="ECO:0000256" key="10">
    <source>
        <dbReference type="ARBA" id="ARBA00023316"/>
    </source>
</evidence>
<dbReference type="InterPro" id="IPR012338">
    <property type="entry name" value="Beta-lactam/transpept-like"/>
</dbReference>
<dbReference type="Pfam" id="PF03717">
    <property type="entry name" value="PBP_dimer"/>
    <property type="match status" value="1"/>
</dbReference>
<dbReference type="InterPro" id="IPR036138">
    <property type="entry name" value="PBP_dimer_sf"/>
</dbReference>
<evidence type="ECO:0000313" key="16">
    <source>
        <dbReference type="Proteomes" id="UP000719942"/>
    </source>
</evidence>
<accession>A0ABS7DNR8</accession>
<keyword evidence="5 12" id="KW-0812">Transmembrane</keyword>
<evidence type="ECO:0000313" key="15">
    <source>
        <dbReference type="EMBL" id="MBW7572951.1"/>
    </source>
</evidence>
<comment type="subcellular location">
    <subcellularLocation>
        <location evidence="2">Cell membrane</location>
    </subcellularLocation>
    <subcellularLocation>
        <location evidence="1">Membrane</location>
        <topology evidence="1">Single-pass membrane protein</topology>
    </subcellularLocation>
</comment>
<evidence type="ECO:0000256" key="9">
    <source>
        <dbReference type="ARBA" id="ARBA00023136"/>
    </source>
</evidence>
<evidence type="ECO:0000256" key="6">
    <source>
        <dbReference type="ARBA" id="ARBA00022960"/>
    </source>
</evidence>
<evidence type="ECO:0000259" key="13">
    <source>
        <dbReference type="Pfam" id="PF00905"/>
    </source>
</evidence>
<evidence type="ECO:0000256" key="12">
    <source>
        <dbReference type="SAM" id="Phobius"/>
    </source>
</evidence>
<dbReference type="Gene3D" id="3.40.710.10">
    <property type="entry name" value="DD-peptidase/beta-lactamase superfamily"/>
    <property type="match status" value="1"/>
</dbReference>
<keyword evidence="10" id="KW-0961">Cell wall biogenesis/degradation</keyword>
<evidence type="ECO:0000256" key="8">
    <source>
        <dbReference type="ARBA" id="ARBA00022989"/>
    </source>
</evidence>
<keyword evidence="4" id="KW-1003">Cell membrane</keyword>
<comment type="caution">
    <text evidence="15">The sequence shown here is derived from an EMBL/GenBank/DDBJ whole genome shotgun (WGS) entry which is preliminary data.</text>
</comment>
<dbReference type="Pfam" id="PF00905">
    <property type="entry name" value="Transpeptidase"/>
    <property type="match status" value="1"/>
</dbReference>
<evidence type="ECO:0000259" key="14">
    <source>
        <dbReference type="Pfam" id="PF03717"/>
    </source>
</evidence>
<evidence type="ECO:0000256" key="5">
    <source>
        <dbReference type="ARBA" id="ARBA00022692"/>
    </source>
</evidence>
<evidence type="ECO:0000256" key="1">
    <source>
        <dbReference type="ARBA" id="ARBA00004167"/>
    </source>
</evidence>
<keyword evidence="16" id="KW-1185">Reference proteome</keyword>
<keyword evidence="9 12" id="KW-0472">Membrane</keyword>
<dbReference type="Gene3D" id="3.90.1310.10">
    <property type="entry name" value="Penicillin-binding protein 2a (Domain 2)"/>
    <property type="match status" value="1"/>
</dbReference>